<protein>
    <submittedName>
        <fullName evidence="2">Uncharacterized protein</fullName>
    </submittedName>
</protein>
<organism evidence="2 3">
    <name type="scientific">Dioszegia hungarica</name>
    <dbReference type="NCBI Taxonomy" id="4972"/>
    <lineage>
        <taxon>Eukaryota</taxon>
        <taxon>Fungi</taxon>
        <taxon>Dikarya</taxon>
        <taxon>Basidiomycota</taxon>
        <taxon>Agaricomycotina</taxon>
        <taxon>Tremellomycetes</taxon>
        <taxon>Tremellales</taxon>
        <taxon>Bulleribasidiaceae</taxon>
        <taxon>Dioszegia</taxon>
    </lineage>
</organism>
<evidence type="ECO:0000313" key="3">
    <source>
        <dbReference type="Proteomes" id="UP001164286"/>
    </source>
</evidence>
<name>A0AA38LR65_9TREE</name>
<feature type="region of interest" description="Disordered" evidence="1">
    <location>
        <begin position="378"/>
        <end position="404"/>
    </location>
</feature>
<feature type="compositionally biased region" description="Basic residues" evidence="1">
    <location>
        <begin position="173"/>
        <end position="182"/>
    </location>
</feature>
<evidence type="ECO:0000313" key="2">
    <source>
        <dbReference type="EMBL" id="KAI9634047.1"/>
    </source>
</evidence>
<feature type="compositionally biased region" description="Low complexity" evidence="1">
    <location>
        <begin position="199"/>
        <end position="213"/>
    </location>
</feature>
<dbReference type="EMBL" id="JAKWFO010000008">
    <property type="protein sequence ID" value="KAI9634047.1"/>
    <property type="molecule type" value="Genomic_DNA"/>
</dbReference>
<dbReference type="Proteomes" id="UP001164286">
    <property type="component" value="Unassembled WGS sequence"/>
</dbReference>
<dbReference type="AlphaFoldDB" id="A0AA38LR65"/>
<feature type="region of interest" description="Disordered" evidence="1">
    <location>
        <begin position="27"/>
        <end position="46"/>
    </location>
</feature>
<dbReference type="RefSeq" id="XP_052943824.1">
    <property type="nucleotide sequence ID" value="XM_053090242.1"/>
</dbReference>
<gene>
    <name evidence="2" type="ORF">MKK02DRAFT_38719</name>
</gene>
<feature type="region of interest" description="Disordered" evidence="1">
    <location>
        <begin position="81"/>
        <end position="256"/>
    </location>
</feature>
<sequence>MPIDADAYMAGAIPALSRGGSWVPYDTSATSQATPTSPGAAGSAHMPVSQPSIYAGMQQQAMGGFFQNPLMLGRMAAFGGSATGPPSASTAPARPVLNRGVSGGGLRRLPESPHHRAGTASVAGQSSQGSQPGSPLRYGGWSGAGGLQGEPASAGGAESLPLSEVQREEERRKSRSQPRMKRPDRLGLSVTIDERVGYSPSSSVYRPSPLSASFADKEDRSPFSPLHKSARPTRPALSRRHTEQVGTPPPPPPSARVRVVSNPHHSFDMRNMVDALSQSDSRRPEKYLSPSAAEGYDRYVAHPAIPSPTTIDRSAQQQQLQREAFGSQPVSGTQNAEYIPLGYARPTRELEWNRDGPAMKTHGVAWKRDAAVLASAPEGPRWVQARPPREMAVQGGGWWESGGE</sequence>
<comment type="caution">
    <text evidence="2">The sequence shown here is derived from an EMBL/GenBank/DDBJ whole genome shotgun (WGS) entry which is preliminary data.</text>
</comment>
<dbReference type="GeneID" id="77729447"/>
<feature type="compositionally biased region" description="Low complexity" evidence="1">
    <location>
        <begin position="124"/>
        <end position="135"/>
    </location>
</feature>
<proteinExistence type="predicted"/>
<feature type="compositionally biased region" description="Gly residues" evidence="1">
    <location>
        <begin position="394"/>
        <end position="404"/>
    </location>
</feature>
<evidence type="ECO:0000256" key="1">
    <source>
        <dbReference type="SAM" id="MobiDB-lite"/>
    </source>
</evidence>
<keyword evidence="3" id="KW-1185">Reference proteome</keyword>
<feature type="compositionally biased region" description="Low complexity" evidence="1">
    <location>
        <begin position="27"/>
        <end position="41"/>
    </location>
</feature>
<accession>A0AA38LR65</accession>
<feature type="compositionally biased region" description="Low complexity" evidence="1">
    <location>
        <begin position="81"/>
        <end position="93"/>
    </location>
</feature>
<reference evidence="2" key="1">
    <citation type="journal article" date="2022" name="G3 (Bethesda)">
        <title>High quality genome of the basidiomycete yeast Dioszegia hungarica PDD-24b-2 isolated from cloud water.</title>
        <authorList>
            <person name="Jarrige D."/>
            <person name="Haridas S."/>
            <person name="Bleykasten-Grosshans C."/>
            <person name="Joly M."/>
            <person name="Nadalig T."/>
            <person name="Sancelme M."/>
            <person name="Vuilleumier S."/>
            <person name="Grigoriev I.V."/>
            <person name="Amato P."/>
            <person name="Bringel F."/>
        </authorList>
    </citation>
    <scope>NUCLEOTIDE SEQUENCE</scope>
    <source>
        <strain evidence="2">PDD-24b-2</strain>
    </source>
</reference>